<name>A0ABW1TZU6_9BURK</name>
<feature type="domain" description="Glycosyltransferase 2-like" evidence="2">
    <location>
        <begin position="6"/>
        <end position="101"/>
    </location>
</feature>
<organism evidence="4 5">
    <name type="scientific">Polaromonas aquatica</name>
    <dbReference type="NCBI Taxonomy" id="332657"/>
    <lineage>
        <taxon>Bacteria</taxon>
        <taxon>Pseudomonadati</taxon>
        <taxon>Pseudomonadota</taxon>
        <taxon>Betaproteobacteria</taxon>
        <taxon>Burkholderiales</taxon>
        <taxon>Comamonadaceae</taxon>
        <taxon>Polaromonas</taxon>
    </lineage>
</organism>
<proteinExistence type="predicted"/>
<dbReference type="EC" id="2.4.-.-" evidence="4"/>
<evidence type="ECO:0000259" key="1">
    <source>
        <dbReference type="Pfam" id="PF00534"/>
    </source>
</evidence>
<feature type="domain" description="Glycosyl transferase family 1" evidence="1">
    <location>
        <begin position="791"/>
        <end position="949"/>
    </location>
</feature>
<evidence type="ECO:0000313" key="4">
    <source>
        <dbReference type="EMBL" id="MFC6283181.1"/>
    </source>
</evidence>
<evidence type="ECO:0000313" key="5">
    <source>
        <dbReference type="Proteomes" id="UP001596270"/>
    </source>
</evidence>
<accession>A0ABW1TZU6</accession>
<keyword evidence="4" id="KW-0328">Glycosyltransferase</keyword>
<evidence type="ECO:0000259" key="2">
    <source>
        <dbReference type="Pfam" id="PF00535"/>
    </source>
</evidence>
<dbReference type="Gene3D" id="3.90.550.10">
    <property type="entry name" value="Spore Coat Polysaccharide Biosynthesis Protein SpsA, Chain A"/>
    <property type="match status" value="1"/>
</dbReference>
<gene>
    <name evidence="4" type="ORF">ACFQND_18305</name>
</gene>
<protein>
    <submittedName>
        <fullName evidence="4">Glycosyltransferase</fullName>
        <ecNumber evidence="4">2.4.-.-</ecNumber>
    </submittedName>
</protein>
<keyword evidence="4" id="KW-0808">Transferase</keyword>
<dbReference type="GO" id="GO:0016757">
    <property type="term" value="F:glycosyltransferase activity"/>
    <property type="evidence" value="ECO:0007669"/>
    <property type="project" value="UniProtKB-KW"/>
</dbReference>
<dbReference type="PANTHER" id="PTHR12526:SF630">
    <property type="entry name" value="GLYCOSYLTRANSFERASE"/>
    <property type="match status" value="1"/>
</dbReference>
<dbReference type="Pfam" id="PF00534">
    <property type="entry name" value="Glycos_transf_1"/>
    <property type="match status" value="1"/>
</dbReference>
<comment type="caution">
    <text evidence="4">The sequence shown here is derived from an EMBL/GenBank/DDBJ whole genome shotgun (WGS) entry which is preliminary data.</text>
</comment>
<dbReference type="Gene3D" id="3.40.50.2000">
    <property type="entry name" value="Glycogen Phosphorylase B"/>
    <property type="match status" value="2"/>
</dbReference>
<dbReference type="CDD" id="cd03811">
    <property type="entry name" value="GT4_GT28_WabH-like"/>
    <property type="match status" value="1"/>
</dbReference>
<dbReference type="InterPro" id="IPR001296">
    <property type="entry name" value="Glyco_trans_1"/>
</dbReference>
<dbReference type="PANTHER" id="PTHR12526">
    <property type="entry name" value="GLYCOSYLTRANSFERASE"/>
    <property type="match status" value="1"/>
</dbReference>
<dbReference type="Proteomes" id="UP001596270">
    <property type="component" value="Unassembled WGS sequence"/>
</dbReference>
<dbReference type="Pfam" id="PF00535">
    <property type="entry name" value="Glycos_transf_2"/>
    <property type="match status" value="1"/>
</dbReference>
<dbReference type="InterPro" id="IPR028098">
    <property type="entry name" value="Glyco_trans_4-like_N"/>
</dbReference>
<dbReference type="SUPFAM" id="SSF53756">
    <property type="entry name" value="UDP-Glycosyltransferase/glycogen phosphorylase"/>
    <property type="match status" value="1"/>
</dbReference>
<dbReference type="InterPro" id="IPR001173">
    <property type="entry name" value="Glyco_trans_2-like"/>
</dbReference>
<reference evidence="5" key="1">
    <citation type="journal article" date="2019" name="Int. J. Syst. Evol. Microbiol.">
        <title>The Global Catalogue of Microorganisms (GCM) 10K type strain sequencing project: providing services to taxonomists for standard genome sequencing and annotation.</title>
        <authorList>
            <consortium name="The Broad Institute Genomics Platform"/>
            <consortium name="The Broad Institute Genome Sequencing Center for Infectious Disease"/>
            <person name="Wu L."/>
            <person name="Ma J."/>
        </authorList>
    </citation>
    <scope>NUCLEOTIDE SEQUENCE [LARGE SCALE GENOMIC DNA]</scope>
    <source>
        <strain evidence="5">CCUG 39402</strain>
    </source>
</reference>
<evidence type="ECO:0000259" key="3">
    <source>
        <dbReference type="Pfam" id="PF13439"/>
    </source>
</evidence>
<dbReference type="InterPro" id="IPR029044">
    <property type="entry name" value="Nucleotide-diphossugar_trans"/>
</dbReference>
<keyword evidence="5" id="KW-1185">Reference proteome</keyword>
<dbReference type="RefSeq" id="WP_371436925.1">
    <property type="nucleotide sequence ID" value="NZ_JBHSRS010000082.1"/>
</dbReference>
<dbReference type="SUPFAM" id="SSF53448">
    <property type="entry name" value="Nucleotide-diphospho-sugar transferases"/>
    <property type="match status" value="1"/>
</dbReference>
<sequence length="975" mass="109101">MSPFATIVVPTFNQAQYLGHALESLLAQTDTSWEAIVVNDGSTDDTASVIDAYAARDSRIRTVHKENGGVASALNAGLMKARGEWIHWLSSDDMFEPEKLAINRRWIETVPGGNFFFSYFTLLTEATGKKERRRLWGPLPDSAHQILGLFHRNYISGISICVRRAAWEQVGFFNEELYYAQDYDQWLRLLSKNQGVFIPEWTVISRNHAAQGSETFPAACYFDTAKAAIRFINEHSFPELVPWADLSDGASASSAITGALDVACDRSSFIYCLGAHPALVLRVLEWVFSCEDREHDQRKQVCSRIEQMALRDSDDDEWSWMWRQLALSLAGGAASFCYSQIEPAELASRLYRSRQVSKDPSLQPVRDYMKRFMNIEVPLALPLEAGSARIVFLNCGQAERHPAFREALQRLADLGYRPMILSSNHAAEAALYEWHVRITIVRIASLDHNSLPWLGEFELGISLPDKEIPVWAGAGQLIHWDDGVSTEANLQKILMFHPTDADTTIRPVLFLERVLWGGGAERVVYEIVRNLNRQRYRPVVLTMFDEHGKGLGFPADVETINIQKYLYEAVGETCSSDLNGGAEKISVIRRAVRKGRALYRRLLSAELRERIGVGRRIVKFRALLSSIRDGQKGTPSIKKESTPVSSSAPGVDFVGAMYHHGPQANGLSRVMQRFGNDVALIAVMEEATVAAWLAQASIGQPYIASLHTVESKILPRLYPENDRYLAEKWVLSSACNGAAAVVFPSAGGGGDLHENFGVSLEKIKVLWNPVDCVQIRRQSWRLVDEVSEWKSAAKTFRMVHVGRLDDEKNHELLLQVCSRLKQRGRDFSLAIVGGGGDREWIERQIQEHSLQSRVFLAGEQQNPFPWMSAADALLLTSRFEAFALVLVEAMVCGTAVISADCPTGPGEVLANGEYGLLVPNGDCEALAAAVERLMDDDSLKERLVKRGYRRAEDFDVKKIVPQWEALIDSVPYRKR</sequence>
<feature type="domain" description="Glycosyltransferase subfamily 4-like N-terminal" evidence="3">
    <location>
        <begin position="662"/>
        <end position="772"/>
    </location>
</feature>
<dbReference type="EMBL" id="JBHSRS010000082">
    <property type="protein sequence ID" value="MFC6283181.1"/>
    <property type="molecule type" value="Genomic_DNA"/>
</dbReference>
<dbReference type="Pfam" id="PF13439">
    <property type="entry name" value="Glyco_transf_4"/>
    <property type="match status" value="1"/>
</dbReference>